<name>A0A4R6RSG1_9MICO</name>
<accession>A0A4R6RSG1</accession>
<keyword evidence="2" id="KW-1185">Reference proteome</keyword>
<protein>
    <submittedName>
        <fullName evidence="1">Uncharacterized protein</fullName>
    </submittedName>
</protein>
<evidence type="ECO:0000313" key="2">
    <source>
        <dbReference type="Proteomes" id="UP000295601"/>
    </source>
</evidence>
<dbReference type="Proteomes" id="UP000295601">
    <property type="component" value="Unassembled WGS sequence"/>
</dbReference>
<evidence type="ECO:0000313" key="1">
    <source>
        <dbReference type="EMBL" id="TDP89791.1"/>
    </source>
</evidence>
<reference evidence="1 2" key="1">
    <citation type="submission" date="2019-03" db="EMBL/GenBank/DDBJ databases">
        <title>Genomic analyses of the natural microbiome of Caenorhabditis elegans.</title>
        <authorList>
            <person name="Samuel B."/>
        </authorList>
    </citation>
    <scope>NUCLEOTIDE SEQUENCE [LARGE SCALE GENOMIC DNA]</scope>
    <source>
        <strain evidence="1 2">JUb18</strain>
    </source>
</reference>
<gene>
    <name evidence="1" type="ORF">EDF62_3088</name>
</gene>
<dbReference type="AlphaFoldDB" id="A0A4R6RSG1"/>
<proteinExistence type="predicted"/>
<sequence>MSLDNKSLLRLLDGTQRATEKQKLRWERVGSATGVGIAGLQRSVLSAFSSQTVLRAKTNEHLYELVADSYERAPFELTIWQRKSGQAQVVANYRSSTKVTEPEAIQVNRKLEKLFKTASNSIEAPSVVVDRLLQELGE</sequence>
<dbReference type="EMBL" id="SNYA01000008">
    <property type="protein sequence ID" value="TDP89791.1"/>
    <property type="molecule type" value="Genomic_DNA"/>
</dbReference>
<organism evidence="1 2">
    <name type="scientific">Leucobacter luti</name>
    <dbReference type="NCBI Taxonomy" id="340320"/>
    <lineage>
        <taxon>Bacteria</taxon>
        <taxon>Bacillati</taxon>
        <taxon>Actinomycetota</taxon>
        <taxon>Actinomycetes</taxon>
        <taxon>Micrococcales</taxon>
        <taxon>Microbacteriaceae</taxon>
        <taxon>Leucobacter</taxon>
    </lineage>
</organism>
<comment type="caution">
    <text evidence="1">The sequence shown here is derived from an EMBL/GenBank/DDBJ whole genome shotgun (WGS) entry which is preliminary data.</text>
</comment>